<evidence type="ECO:0000256" key="4">
    <source>
        <dbReference type="SAM" id="MobiDB-lite"/>
    </source>
</evidence>
<dbReference type="Proteomes" id="UP000001038">
    <property type="component" value="Chromosome 21"/>
</dbReference>
<dbReference type="InterPro" id="IPR019139">
    <property type="entry name" value="LRRFIP1/2"/>
</dbReference>
<dbReference type="Gene3D" id="1.20.5.4090">
    <property type="match status" value="1"/>
</dbReference>
<feature type="coiled-coil region" evidence="3">
    <location>
        <begin position="275"/>
        <end position="330"/>
    </location>
</feature>
<dbReference type="Ensembl" id="ENSORLT00000031131.1">
    <property type="protein sequence ID" value="ENSORLP00000034719.1"/>
    <property type="gene ID" value="ENSORLG00000024134.1"/>
</dbReference>
<comment type="similarity">
    <text evidence="1">Belongs to the LRRFIP family.</text>
</comment>
<dbReference type="Bgee" id="ENSORLG00000024134">
    <property type="expression patterns" value="Expressed in bone element and 12 other cell types or tissues"/>
</dbReference>
<reference evidence="5" key="3">
    <citation type="submission" date="2025-09" db="UniProtKB">
        <authorList>
            <consortium name="Ensembl"/>
        </authorList>
    </citation>
    <scope>IDENTIFICATION</scope>
    <source>
        <strain evidence="5">Hd-rR</strain>
    </source>
</reference>
<dbReference type="GeneTree" id="ENSGT00530000063564"/>
<organism evidence="5 6">
    <name type="scientific">Oryzias latipes</name>
    <name type="common">Japanese rice fish</name>
    <name type="synonym">Japanese killifish</name>
    <dbReference type="NCBI Taxonomy" id="8090"/>
    <lineage>
        <taxon>Eukaryota</taxon>
        <taxon>Metazoa</taxon>
        <taxon>Chordata</taxon>
        <taxon>Craniata</taxon>
        <taxon>Vertebrata</taxon>
        <taxon>Euteleostomi</taxon>
        <taxon>Actinopterygii</taxon>
        <taxon>Neopterygii</taxon>
        <taxon>Teleostei</taxon>
        <taxon>Neoteleostei</taxon>
        <taxon>Acanthomorphata</taxon>
        <taxon>Ovalentaria</taxon>
        <taxon>Atherinomorphae</taxon>
        <taxon>Beloniformes</taxon>
        <taxon>Adrianichthyidae</taxon>
        <taxon>Oryziinae</taxon>
        <taxon>Oryzias</taxon>
    </lineage>
</organism>
<reference evidence="5 6" key="1">
    <citation type="journal article" date="2007" name="Nature">
        <title>The medaka draft genome and insights into vertebrate genome evolution.</title>
        <authorList>
            <person name="Kasahara M."/>
            <person name="Naruse K."/>
            <person name="Sasaki S."/>
            <person name="Nakatani Y."/>
            <person name="Qu W."/>
            <person name="Ahsan B."/>
            <person name="Yamada T."/>
            <person name="Nagayasu Y."/>
            <person name="Doi K."/>
            <person name="Kasai Y."/>
            <person name="Jindo T."/>
            <person name="Kobayashi D."/>
            <person name="Shimada A."/>
            <person name="Toyoda A."/>
            <person name="Kuroki Y."/>
            <person name="Fujiyama A."/>
            <person name="Sasaki T."/>
            <person name="Shimizu A."/>
            <person name="Asakawa S."/>
            <person name="Shimizu N."/>
            <person name="Hashimoto S."/>
            <person name="Yang J."/>
            <person name="Lee Y."/>
            <person name="Matsushima K."/>
            <person name="Sugano S."/>
            <person name="Sakaizumi M."/>
            <person name="Narita T."/>
            <person name="Ohishi K."/>
            <person name="Haga S."/>
            <person name="Ohta F."/>
            <person name="Nomoto H."/>
            <person name="Nogata K."/>
            <person name="Morishita T."/>
            <person name="Endo T."/>
            <person name="Shin-I T."/>
            <person name="Takeda H."/>
            <person name="Morishita S."/>
            <person name="Kohara Y."/>
        </authorList>
    </citation>
    <scope>NUCLEOTIDE SEQUENCE [LARGE SCALE GENOMIC DNA]</scope>
    <source>
        <strain evidence="5 6">Hd-rR</strain>
    </source>
</reference>
<dbReference type="AlphaFoldDB" id="A0A3B3HS43"/>
<dbReference type="PANTHER" id="PTHR19212:SF5">
    <property type="entry name" value="LEUCINE-RICH REPEAT FLIGHTLESS-INTERACTING PROTEIN 1"/>
    <property type="match status" value="1"/>
</dbReference>
<keyword evidence="6" id="KW-1185">Reference proteome</keyword>
<evidence type="ECO:0000256" key="1">
    <source>
        <dbReference type="ARBA" id="ARBA00008275"/>
    </source>
</evidence>
<feature type="region of interest" description="Disordered" evidence="4">
    <location>
        <begin position="237"/>
        <end position="262"/>
    </location>
</feature>
<gene>
    <name evidence="5" type="primary">lrrfip1a</name>
</gene>
<dbReference type="Pfam" id="PF09738">
    <property type="entry name" value="LRRFIP"/>
    <property type="match status" value="1"/>
</dbReference>
<protein>
    <recommendedName>
        <fullName evidence="7">Leucine rich repeat (in FLII) interacting protein 1a</fullName>
    </recommendedName>
</protein>
<name>A0A3B3HS43_ORYLA</name>
<evidence type="ECO:0000313" key="6">
    <source>
        <dbReference type="Proteomes" id="UP000001038"/>
    </source>
</evidence>
<reference evidence="5" key="2">
    <citation type="submission" date="2025-08" db="UniProtKB">
        <authorList>
            <consortium name="Ensembl"/>
        </authorList>
    </citation>
    <scope>IDENTIFICATION</scope>
    <source>
        <strain evidence="5">Hd-rR</strain>
    </source>
</reference>
<dbReference type="PANTHER" id="PTHR19212">
    <property type="entry name" value="LEUCINE RICH REPEAT IN FLII INTERACTING PROTEIN"/>
    <property type="match status" value="1"/>
</dbReference>
<evidence type="ECO:0008006" key="7">
    <source>
        <dbReference type="Google" id="ProtNLM"/>
    </source>
</evidence>
<evidence type="ECO:0000313" key="5">
    <source>
        <dbReference type="Ensembl" id="ENSORLP00000034719.1"/>
    </source>
</evidence>
<feature type="region of interest" description="Disordered" evidence="4">
    <location>
        <begin position="177"/>
        <end position="206"/>
    </location>
</feature>
<accession>A0A3B3HS43</accession>
<feature type="coiled-coil region" evidence="3">
    <location>
        <begin position="76"/>
        <end position="142"/>
    </location>
</feature>
<evidence type="ECO:0000256" key="3">
    <source>
        <dbReference type="SAM" id="Coils"/>
    </source>
</evidence>
<proteinExistence type="inferred from homology"/>
<dbReference type="GO" id="GO:0006355">
    <property type="term" value="P:regulation of DNA-templated transcription"/>
    <property type="evidence" value="ECO:0007669"/>
    <property type="project" value="InterPro"/>
</dbReference>
<sequence>MTVFFFILAKTSQSKLKDRIENRSKEVFHSGSLTFLSQGCRAPSSLTAATLTSLGGTSSRRGSGETALTVDADSSIREIKDSLAEVEEKYRKAMVSNAQLDNEKSNLMYEVDTLKDSLMELEELLSESRRQYEDKAKDYERAKHAHSVLQFQFNEMKESLKQSEELLNKHGIVLGPDLNVNGEAEDDESSDAAPRPALDSQGRPAEGNSILEIRLRKLVDEREKMIEQVKKLKAQLDQKTQKNNTEGGLSPDGEIFENGNDPNIMDLQRDSSRQINDLKFKLVKAEQDVTALEQNVTRLEGHVTRYKSLAENAEKVEDELKAEKRKLQREAGGGSFLCSRLVVEALADALLLFPPNSCDQRWIRSKSWSPATAT</sequence>
<evidence type="ECO:0000256" key="2">
    <source>
        <dbReference type="ARBA" id="ARBA00023054"/>
    </source>
</evidence>
<keyword evidence="2 3" id="KW-0175">Coiled coil</keyword>